<keyword evidence="3" id="KW-1185">Reference proteome</keyword>
<dbReference type="PANTHER" id="PTHR43777">
    <property type="entry name" value="MOLYBDENUM COFACTOR CYTIDYLYLTRANSFERASE"/>
    <property type="match status" value="1"/>
</dbReference>
<dbReference type="Gene3D" id="3.90.550.10">
    <property type="entry name" value="Spore Coat Polysaccharide Biosynthesis Protein SpsA, Chain A"/>
    <property type="match status" value="1"/>
</dbReference>
<keyword evidence="2" id="KW-0808">Transferase</keyword>
<evidence type="ECO:0000313" key="2">
    <source>
        <dbReference type="EMBL" id="MDY0396524.1"/>
    </source>
</evidence>
<sequence>MEKRIIGIYLAAGKSLRFGRNKLAQHLKDQPLGSLALQTVLQSSITHTVVVCSCEDPLIWITDKIEQLRPALWDSLLCKSLQQSYSLKAGLQKAQFLRADAVIVFLADQPFISTALIEKLIDVYMQLDKNNETPWFISSGFGDASRPPVLITPAMFPYLFRLRGDRGARSLIQMHREKGKIIKFNDPDLFF</sequence>
<organism evidence="2 3">
    <name type="scientific">Tigheibacillus halophilus</name>
    <dbReference type="NCBI Taxonomy" id="361280"/>
    <lineage>
        <taxon>Bacteria</taxon>
        <taxon>Bacillati</taxon>
        <taxon>Bacillota</taxon>
        <taxon>Bacilli</taxon>
        <taxon>Bacillales</taxon>
        <taxon>Bacillaceae</taxon>
        <taxon>Tigheibacillus</taxon>
    </lineage>
</organism>
<comment type="caution">
    <text evidence="2">The sequence shown here is derived from an EMBL/GenBank/DDBJ whole genome shotgun (WGS) entry which is preliminary data.</text>
</comment>
<dbReference type="Proteomes" id="UP001281447">
    <property type="component" value="Unassembled WGS sequence"/>
</dbReference>
<proteinExistence type="predicted"/>
<dbReference type="InterPro" id="IPR029044">
    <property type="entry name" value="Nucleotide-diphossugar_trans"/>
</dbReference>
<dbReference type="InterPro" id="IPR025877">
    <property type="entry name" value="MobA-like_NTP_Trfase"/>
</dbReference>
<dbReference type="SUPFAM" id="SSF53448">
    <property type="entry name" value="Nucleotide-diphospho-sugar transferases"/>
    <property type="match status" value="1"/>
</dbReference>
<dbReference type="CDD" id="cd04182">
    <property type="entry name" value="GT_2_like_f"/>
    <property type="match status" value="1"/>
</dbReference>
<dbReference type="GO" id="GO:0016740">
    <property type="term" value="F:transferase activity"/>
    <property type="evidence" value="ECO:0007669"/>
    <property type="project" value="UniProtKB-KW"/>
</dbReference>
<dbReference type="EMBL" id="JAWDIP010000004">
    <property type="protein sequence ID" value="MDY0396524.1"/>
    <property type="molecule type" value="Genomic_DNA"/>
</dbReference>
<protein>
    <submittedName>
        <fullName evidence="2">NTP transferase domain-containing protein</fullName>
    </submittedName>
</protein>
<evidence type="ECO:0000313" key="3">
    <source>
        <dbReference type="Proteomes" id="UP001281447"/>
    </source>
</evidence>
<name>A0ABU5CB18_9BACI</name>
<reference evidence="2 3" key="1">
    <citation type="submission" date="2023-10" db="EMBL/GenBank/DDBJ databases">
        <title>Virgibacillus halophilus 5B73C genome.</title>
        <authorList>
            <person name="Miliotis G."/>
            <person name="Sengupta P."/>
            <person name="Hameed A."/>
            <person name="Chuvochina M."/>
            <person name="Mcdonagh F."/>
            <person name="Simpson A.C."/>
            <person name="Singh N.K."/>
            <person name="Rekha P.D."/>
            <person name="Raman K."/>
            <person name="Hugenholtz P."/>
            <person name="Venkateswaran K."/>
        </authorList>
    </citation>
    <scope>NUCLEOTIDE SEQUENCE [LARGE SCALE GENOMIC DNA]</scope>
    <source>
        <strain evidence="2 3">5B73C</strain>
    </source>
</reference>
<feature type="domain" description="MobA-like NTP transferase" evidence="1">
    <location>
        <begin position="7"/>
        <end position="175"/>
    </location>
</feature>
<gene>
    <name evidence="2" type="ORF">RWE15_22165</name>
</gene>
<accession>A0ABU5CB18</accession>
<evidence type="ECO:0000259" key="1">
    <source>
        <dbReference type="Pfam" id="PF12804"/>
    </source>
</evidence>
<dbReference type="PANTHER" id="PTHR43777:SF1">
    <property type="entry name" value="MOLYBDENUM COFACTOR CYTIDYLYLTRANSFERASE"/>
    <property type="match status" value="1"/>
</dbReference>
<dbReference type="Pfam" id="PF12804">
    <property type="entry name" value="NTP_transf_3"/>
    <property type="match status" value="1"/>
</dbReference>